<proteinExistence type="predicted"/>
<accession>A0A3G1A7E6</accession>
<dbReference type="GeneID" id="16573512"/>
<dbReference type="RefSeq" id="WP_020962526.1">
    <property type="nucleotide sequence ID" value="NZ_CP007493.1"/>
</dbReference>
<dbReference type="PANTHER" id="PTHR43551:SF1">
    <property type="entry name" value="HETERODISULFIDE REDUCTASE"/>
    <property type="match status" value="1"/>
</dbReference>
<keyword evidence="2" id="KW-0004">4Fe-4S</keyword>
<dbReference type="InterPro" id="IPR017896">
    <property type="entry name" value="4Fe4S_Fe-S-bd"/>
</dbReference>
<feature type="domain" description="4Fe-4S ferredoxin-type" evidence="7">
    <location>
        <begin position="23"/>
        <end position="53"/>
    </location>
</feature>
<dbReference type="Pfam" id="PF13183">
    <property type="entry name" value="Fer4_8"/>
    <property type="match status" value="1"/>
</dbReference>
<evidence type="ECO:0000256" key="6">
    <source>
        <dbReference type="ARBA" id="ARBA00023014"/>
    </source>
</evidence>
<dbReference type="Gene3D" id="1.10.1060.10">
    <property type="entry name" value="Alpha-helical ferredoxin"/>
    <property type="match status" value="1"/>
</dbReference>
<dbReference type="KEGG" id="tcb:TCARB_1896"/>
<dbReference type="Proteomes" id="UP000266720">
    <property type="component" value="Chromosome"/>
</dbReference>
<feature type="domain" description="4Fe-4S ferredoxin-type" evidence="7">
    <location>
        <begin position="91"/>
        <end position="121"/>
    </location>
</feature>
<evidence type="ECO:0000256" key="2">
    <source>
        <dbReference type="ARBA" id="ARBA00022485"/>
    </source>
</evidence>
<dbReference type="AlphaFoldDB" id="A0A3G1A7E6"/>
<organism evidence="8 9">
    <name type="scientific">Thermofilum adornatum 1505</name>
    <dbReference type="NCBI Taxonomy" id="697581"/>
    <lineage>
        <taxon>Archaea</taxon>
        <taxon>Thermoproteota</taxon>
        <taxon>Thermoprotei</taxon>
        <taxon>Thermofilales</taxon>
        <taxon>Thermofilaceae</taxon>
        <taxon>Thermofilum</taxon>
    </lineage>
</organism>
<evidence type="ECO:0000256" key="4">
    <source>
        <dbReference type="ARBA" id="ARBA00022982"/>
    </source>
</evidence>
<dbReference type="PROSITE" id="PS51379">
    <property type="entry name" value="4FE4S_FER_2"/>
    <property type="match status" value="2"/>
</dbReference>
<dbReference type="GO" id="GO:0051539">
    <property type="term" value="F:4 iron, 4 sulfur cluster binding"/>
    <property type="evidence" value="ECO:0007669"/>
    <property type="project" value="UniProtKB-KW"/>
</dbReference>
<keyword evidence="1" id="KW-0813">Transport</keyword>
<dbReference type="GeneID" id="25407308"/>
<evidence type="ECO:0000259" key="7">
    <source>
        <dbReference type="PROSITE" id="PS51379"/>
    </source>
</evidence>
<evidence type="ECO:0000313" key="9">
    <source>
        <dbReference type="Proteomes" id="UP000266720"/>
    </source>
</evidence>
<gene>
    <name evidence="8" type="ORF">TCARB_1896</name>
</gene>
<dbReference type="Pfam" id="PF02754">
    <property type="entry name" value="CCG"/>
    <property type="match status" value="2"/>
</dbReference>
<keyword evidence="5" id="KW-0408">Iron</keyword>
<evidence type="ECO:0000256" key="3">
    <source>
        <dbReference type="ARBA" id="ARBA00022723"/>
    </source>
</evidence>
<keyword evidence="3" id="KW-0479">Metal-binding</keyword>
<keyword evidence="4" id="KW-0249">Electron transport</keyword>
<dbReference type="InterPro" id="IPR017900">
    <property type="entry name" value="4Fe4S_Fe_S_CS"/>
</dbReference>
<dbReference type="PANTHER" id="PTHR43551">
    <property type="entry name" value="FUMARATE REDUCTASE IRON-SULFUR SUBUNIT"/>
    <property type="match status" value="1"/>
</dbReference>
<evidence type="ECO:0000256" key="1">
    <source>
        <dbReference type="ARBA" id="ARBA00022448"/>
    </source>
</evidence>
<dbReference type="STRING" id="697581.TCARB_1896"/>
<dbReference type="PROSITE" id="PS00198">
    <property type="entry name" value="4FE4S_FER_1"/>
    <property type="match status" value="1"/>
</dbReference>
<evidence type="ECO:0000256" key="5">
    <source>
        <dbReference type="ARBA" id="ARBA00023004"/>
    </source>
</evidence>
<dbReference type="GO" id="GO:0046872">
    <property type="term" value="F:metal ion binding"/>
    <property type="evidence" value="ECO:0007669"/>
    <property type="project" value="UniProtKB-KW"/>
</dbReference>
<dbReference type="GO" id="GO:0016491">
    <property type="term" value="F:oxidoreductase activity"/>
    <property type="evidence" value="ECO:0007669"/>
    <property type="project" value="UniProtKB-ARBA"/>
</dbReference>
<dbReference type="EMBL" id="CP007493">
    <property type="protein sequence ID" value="AJB42932.1"/>
    <property type="molecule type" value="Genomic_DNA"/>
</dbReference>
<evidence type="ECO:0000313" key="8">
    <source>
        <dbReference type="EMBL" id="AJB42932.1"/>
    </source>
</evidence>
<dbReference type="InterPro" id="IPR004017">
    <property type="entry name" value="Cys_rich_dom"/>
</dbReference>
<protein>
    <submittedName>
        <fullName evidence="8">NiFe hydrogenase, iron-sulfur binding domain subunit</fullName>
    </submittedName>
</protein>
<dbReference type="InterPro" id="IPR009051">
    <property type="entry name" value="Helical_ferredxn"/>
</dbReference>
<name>A0A3G1A7E6_9CREN</name>
<dbReference type="SUPFAM" id="SSF46548">
    <property type="entry name" value="alpha-helical ferredoxin"/>
    <property type="match status" value="1"/>
</dbReference>
<reference evidence="9" key="1">
    <citation type="book" date="2010" name="EXTREMOPHILES" publisher="0:0-0">
        <title>Complete genome sequences of ten hyperthermophilic archaea reveal their metabolic capabilities and possible ecological roles.</title>
        <editorList>
            <person name="?"/>
        </editorList>
        <authorList>
            <person name="Ravin N.V."/>
            <person name="Mardanov A.V."/>
            <person name="Bonch-Osmolovskaya E.A."/>
            <person name="Skryabin K.G."/>
        </authorList>
    </citation>
    <scope>NUCLEOTIDE SEQUENCE [LARGE SCALE GENOMIC DNA]</scope>
    <source>
        <strain evidence="9">1505</strain>
    </source>
</reference>
<sequence>MSWEQFKKETVKVAAKKTASHLTPVSLHFLENCVGCALCEVNCPFTPVGEEYGPVSKAEPLRHVLRQEINLLPKLFPWLFDGKLPKSKEELDKWVDLAYHCTNCGLCYITCPFSIHSGEMIAQLRGFLAQTGRVPSLLKPMVDAETSGMFLENPGFKQVWDNVMSQVRNVANVELDKKGAKYLYLPSLAEAMITPGAVVSTAKILSKLGIDWTMPSKPLSIRAPIGKLAGDHESTMIIAKKIYDYIKNINPEYLVFSDGGYPYTFFRFELPGVVGEKPSFKVLHLVEILVDAINQGKLKVKQTNERITWHSPCKMGRFGGLIEEPAEVLSKVSTNFVKLKSHGLFSKCCGGGNSIACIVPPTQEMMEKLMGMKLEITPTEKSFLDKLYRDMLIAGREKVQEIKESGATVVSTACVGCFHTLGFTTKAHGVNVTLKTLAEVVAENLE</sequence>
<keyword evidence="6" id="KW-0411">Iron-sulfur</keyword>